<gene>
    <name evidence="1" type="ORF">ATORI0001_0290</name>
</gene>
<dbReference type="AlphaFoldDB" id="B9CP85"/>
<proteinExistence type="predicted"/>
<dbReference type="EMBL" id="ACFE01000005">
    <property type="protein sequence ID" value="EEE16710.1"/>
    <property type="molecule type" value="Genomic_DNA"/>
</dbReference>
<name>B9CP85_LANR4</name>
<dbReference type="Proteomes" id="UP000004070">
    <property type="component" value="Unassembled WGS sequence"/>
</dbReference>
<reference evidence="1 2" key="1">
    <citation type="submission" date="2009-01" db="EMBL/GenBank/DDBJ databases">
        <authorList>
            <person name="Madupu R."/>
            <person name="Sebastian Y."/>
            <person name="Durkin A.S."/>
            <person name="Torralba M."/>
            <person name="Methe B."/>
            <person name="Sutton G.G."/>
            <person name="Strausberg R.L."/>
            <person name="Nelson K.E."/>
        </authorList>
    </citation>
    <scope>NUCLEOTIDE SEQUENCE [LARGE SCALE GENOMIC DNA]</scope>
    <source>
        <strain evidence="1 2">ATCC 49626</strain>
    </source>
</reference>
<sequence length="48" mass="5816">MQKDLQRLFNGNARFFTCWMQVNFLKSYLMAKNNVSVLRIVLSFWGIW</sequence>
<organism evidence="1 2">
    <name type="scientific">Lancefieldella rimae (strain ATCC 49626 / DSM 7090 / CCUG 31168 / NBRC 15546 / VPI D140H-11A)</name>
    <name type="common">Atopobium rimae</name>
    <dbReference type="NCBI Taxonomy" id="553184"/>
    <lineage>
        <taxon>Bacteria</taxon>
        <taxon>Bacillati</taxon>
        <taxon>Actinomycetota</taxon>
        <taxon>Coriobacteriia</taxon>
        <taxon>Coriobacteriales</taxon>
        <taxon>Atopobiaceae</taxon>
        <taxon>Lancefieldella</taxon>
    </lineage>
</organism>
<comment type="caution">
    <text evidence="1">The sequence shown here is derived from an EMBL/GenBank/DDBJ whole genome shotgun (WGS) entry which is preliminary data.</text>
</comment>
<protein>
    <submittedName>
        <fullName evidence="1">Uncharacterized protein</fullName>
    </submittedName>
</protein>
<evidence type="ECO:0000313" key="1">
    <source>
        <dbReference type="EMBL" id="EEE16710.1"/>
    </source>
</evidence>
<evidence type="ECO:0000313" key="2">
    <source>
        <dbReference type="Proteomes" id="UP000004070"/>
    </source>
</evidence>
<accession>B9CP85</accession>